<keyword evidence="4" id="KW-1185">Reference proteome</keyword>
<dbReference type="Pfam" id="PF08571">
    <property type="entry name" value="Yos1"/>
    <property type="match status" value="1"/>
</dbReference>
<gene>
    <name evidence="2" type="ORF">DME_LOCUS9964</name>
</gene>
<reference evidence="2 4" key="2">
    <citation type="submission" date="2018-11" db="EMBL/GenBank/DDBJ databases">
        <authorList>
            <consortium name="Pathogen Informatics"/>
        </authorList>
    </citation>
    <scope>NUCLEOTIDE SEQUENCE [LARGE SCALE GENOMIC DNA]</scope>
</reference>
<keyword evidence="1" id="KW-0472">Membrane</keyword>
<dbReference type="STRING" id="318479.A0A0N4UIA4"/>
<evidence type="ECO:0000313" key="3">
    <source>
        <dbReference type="Proteomes" id="UP000038040"/>
    </source>
</evidence>
<sequence>MPLSFYGLLEASLLMLNGIAVLNRERFLKKVFSFSSLSHIKFQLIFTRFFSVPLIAINILVILFKLLVG</sequence>
<proteinExistence type="predicted"/>
<evidence type="ECO:0000313" key="2">
    <source>
        <dbReference type="EMBL" id="VDN59991.1"/>
    </source>
</evidence>
<accession>A0A0N4UIA4</accession>
<keyword evidence="1" id="KW-1133">Transmembrane helix</keyword>
<dbReference type="Proteomes" id="UP000038040">
    <property type="component" value="Unplaced"/>
</dbReference>
<reference evidence="5" key="1">
    <citation type="submission" date="2017-02" db="UniProtKB">
        <authorList>
            <consortium name="WormBaseParasite"/>
        </authorList>
    </citation>
    <scope>IDENTIFICATION</scope>
</reference>
<dbReference type="WBParaSite" id="DME_0000732801-mRNA-1">
    <property type="protein sequence ID" value="DME_0000732801-mRNA-1"/>
    <property type="gene ID" value="DME_0000732801"/>
</dbReference>
<organism evidence="3 5">
    <name type="scientific">Dracunculus medinensis</name>
    <name type="common">Guinea worm</name>
    <dbReference type="NCBI Taxonomy" id="318479"/>
    <lineage>
        <taxon>Eukaryota</taxon>
        <taxon>Metazoa</taxon>
        <taxon>Ecdysozoa</taxon>
        <taxon>Nematoda</taxon>
        <taxon>Chromadorea</taxon>
        <taxon>Rhabditida</taxon>
        <taxon>Spirurina</taxon>
        <taxon>Dracunculoidea</taxon>
        <taxon>Dracunculidae</taxon>
        <taxon>Dracunculus</taxon>
    </lineage>
</organism>
<evidence type="ECO:0000256" key="1">
    <source>
        <dbReference type="SAM" id="Phobius"/>
    </source>
</evidence>
<name>A0A0N4UIA4_DRAME</name>
<evidence type="ECO:0000313" key="4">
    <source>
        <dbReference type="Proteomes" id="UP000274756"/>
    </source>
</evidence>
<dbReference type="AlphaFoldDB" id="A0A0N4UIA4"/>
<dbReference type="OrthoDB" id="15356at2759"/>
<dbReference type="InterPro" id="IPR013880">
    <property type="entry name" value="Yos1"/>
</dbReference>
<feature type="transmembrane region" description="Helical" evidence="1">
    <location>
        <begin position="44"/>
        <end position="68"/>
    </location>
</feature>
<keyword evidence="1" id="KW-0812">Transmembrane</keyword>
<dbReference type="Proteomes" id="UP000274756">
    <property type="component" value="Unassembled WGS sequence"/>
</dbReference>
<dbReference type="EMBL" id="UYYG01001197">
    <property type="protein sequence ID" value="VDN59991.1"/>
    <property type="molecule type" value="Genomic_DNA"/>
</dbReference>
<protein>
    <submittedName>
        <fullName evidence="5">Immediate early response 3-interacting protein 1</fullName>
    </submittedName>
</protein>
<evidence type="ECO:0000313" key="5">
    <source>
        <dbReference type="WBParaSite" id="DME_0000732801-mRNA-1"/>
    </source>
</evidence>
<feature type="transmembrane region" description="Helical" evidence="1">
    <location>
        <begin position="6"/>
        <end position="23"/>
    </location>
</feature>